<comment type="caution">
    <text evidence="1">The sequence shown here is derived from an EMBL/GenBank/DDBJ whole genome shotgun (WGS) entry which is preliminary data.</text>
</comment>
<keyword evidence="2" id="KW-1185">Reference proteome</keyword>
<sequence length="164" mass="18892">MGTQLLIREQLSQDEVDNIYVENANETQEGSGQQEQIIESSVENEQGMEEFKKFNKHAYEWLSKIPPKHWSRSHFSCFAISDVLLNNMCEVFNGKIVAGRDKAIITLLECIRNYLMNRLVTVMQVINSNSDVLTPYATKLLKTSMKDATRQVYILNSKTIQDRI</sequence>
<reference evidence="1" key="1">
    <citation type="journal article" date="2023" name="bioRxiv">
        <title>Improved chromosome-level genome assembly for marigold (Tagetes erecta).</title>
        <authorList>
            <person name="Jiang F."/>
            <person name="Yuan L."/>
            <person name="Wang S."/>
            <person name="Wang H."/>
            <person name="Xu D."/>
            <person name="Wang A."/>
            <person name="Fan W."/>
        </authorList>
    </citation>
    <scope>NUCLEOTIDE SEQUENCE</scope>
    <source>
        <strain evidence="1">WSJ</strain>
        <tissue evidence="1">Leaf</tissue>
    </source>
</reference>
<proteinExistence type="predicted"/>
<evidence type="ECO:0000313" key="2">
    <source>
        <dbReference type="Proteomes" id="UP001229421"/>
    </source>
</evidence>
<dbReference type="AlphaFoldDB" id="A0AAD8L7F5"/>
<organism evidence="1 2">
    <name type="scientific">Tagetes erecta</name>
    <name type="common">African marigold</name>
    <dbReference type="NCBI Taxonomy" id="13708"/>
    <lineage>
        <taxon>Eukaryota</taxon>
        <taxon>Viridiplantae</taxon>
        <taxon>Streptophyta</taxon>
        <taxon>Embryophyta</taxon>
        <taxon>Tracheophyta</taxon>
        <taxon>Spermatophyta</taxon>
        <taxon>Magnoliopsida</taxon>
        <taxon>eudicotyledons</taxon>
        <taxon>Gunneridae</taxon>
        <taxon>Pentapetalae</taxon>
        <taxon>asterids</taxon>
        <taxon>campanulids</taxon>
        <taxon>Asterales</taxon>
        <taxon>Asteraceae</taxon>
        <taxon>Asteroideae</taxon>
        <taxon>Heliantheae alliance</taxon>
        <taxon>Tageteae</taxon>
        <taxon>Tagetes</taxon>
    </lineage>
</organism>
<name>A0AAD8L7F5_TARER</name>
<protein>
    <submittedName>
        <fullName evidence="1">Uncharacterized protein</fullName>
    </submittedName>
</protein>
<dbReference type="PANTHER" id="PTHR31973">
    <property type="entry name" value="POLYPROTEIN, PUTATIVE-RELATED"/>
    <property type="match status" value="1"/>
</dbReference>
<gene>
    <name evidence="1" type="ORF">QVD17_02016</name>
</gene>
<evidence type="ECO:0000313" key="1">
    <source>
        <dbReference type="EMBL" id="KAK1436237.1"/>
    </source>
</evidence>
<dbReference type="Proteomes" id="UP001229421">
    <property type="component" value="Unassembled WGS sequence"/>
</dbReference>
<dbReference type="PANTHER" id="PTHR31973:SF190">
    <property type="entry name" value="MULE TRANSPOSASE DOMAIN-CONTAINING PROTEIN"/>
    <property type="match status" value="1"/>
</dbReference>
<dbReference type="EMBL" id="JAUHHV010000001">
    <property type="protein sequence ID" value="KAK1436237.1"/>
    <property type="molecule type" value="Genomic_DNA"/>
</dbReference>
<accession>A0AAD8L7F5</accession>